<dbReference type="CDD" id="cd06572">
    <property type="entry name" value="Histidinol_dh"/>
    <property type="match status" value="1"/>
</dbReference>
<dbReference type="InterPro" id="IPR016161">
    <property type="entry name" value="Ald_DH/histidinol_DH"/>
</dbReference>
<dbReference type="EMBL" id="JALLAZ020001319">
    <property type="protein sequence ID" value="KAL3777004.1"/>
    <property type="molecule type" value="Genomic_DNA"/>
</dbReference>
<proteinExistence type="inferred from homology"/>
<dbReference type="Proteomes" id="UP001530315">
    <property type="component" value="Unassembled WGS sequence"/>
</dbReference>
<dbReference type="PANTHER" id="PTHR21256">
    <property type="entry name" value="HISTIDINOL DEHYDROGENASE HDH"/>
    <property type="match status" value="1"/>
</dbReference>
<evidence type="ECO:0000256" key="4">
    <source>
        <dbReference type="ARBA" id="ARBA00022833"/>
    </source>
</evidence>
<accession>A0ABD3NMK0</accession>
<keyword evidence="5" id="KW-0560">Oxidoreductase</keyword>
<dbReference type="PROSITE" id="PS00611">
    <property type="entry name" value="HISOL_DEHYDROGENASE"/>
    <property type="match status" value="1"/>
</dbReference>
<evidence type="ECO:0000256" key="7">
    <source>
        <dbReference type="SAM" id="SignalP"/>
    </source>
</evidence>
<dbReference type="GO" id="GO:0046872">
    <property type="term" value="F:metal ion binding"/>
    <property type="evidence" value="ECO:0007669"/>
    <property type="project" value="UniProtKB-KW"/>
</dbReference>
<dbReference type="Pfam" id="PF00815">
    <property type="entry name" value="Histidinol_dh"/>
    <property type="match status" value="1"/>
</dbReference>
<feature type="chain" id="PRO_5044782308" description="Histidinol dehydrogenase" evidence="7">
    <location>
        <begin position="26"/>
        <end position="509"/>
    </location>
</feature>
<comment type="similarity">
    <text evidence="6">Belongs to the histidinol dehydrogenase family.</text>
</comment>
<evidence type="ECO:0000313" key="9">
    <source>
        <dbReference type="Proteomes" id="UP001530315"/>
    </source>
</evidence>
<dbReference type="NCBIfam" id="TIGR00069">
    <property type="entry name" value="hisD"/>
    <property type="match status" value="1"/>
</dbReference>
<gene>
    <name evidence="8" type="ORF">ACHAW5_006976</name>
</gene>
<dbReference type="Gene3D" id="1.20.5.1300">
    <property type="match status" value="1"/>
</dbReference>
<dbReference type="FunFam" id="3.40.50.1980:FF:000001">
    <property type="entry name" value="Histidinol dehydrogenase"/>
    <property type="match status" value="1"/>
</dbReference>
<dbReference type="AlphaFoldDB" id="A0ABD3NMK0"/>
<evidence type="ECO:0000256" key="3">
    <source>
        <dbReference type="ARBA" id="ARBA00022723"/>
    </source>
</evidence>
<keyword evidence="9" id="KW-1185">Reference proteome</keyword>
<evidence type="ECO:0000313" key="8">
    <source>
        <dbReference type="EMBL" id="KAL3777004.1"/>
    </source>
</evidence>
<dbReference type="InterPro" id="IPR012131">
    <property type="entry name" value="Hstdl_DH"/>
</dbReference>
<reference evidence="8 9" key="1">
    <citation type="submission" date="2024-10" db="EMBL/GenBank/DDBJ databases">
        <title>Updated reference genomes for cyclostephanoid diatoms.</title>
        <authorList>
            <person name="Roberts W.R."/>
            <person name="Alverson A.J."/>
        </authorList>
    </citation>
    <scope>NUCLEOTIDE SEQUENCE [LARGE SCALE GENOMIC DNA]</scope>
    <source>
        <strain evidence="8 9">AJA276-08</strain>
    </source>
</reference>
<keyword evidence="4" id="KW-0862">Zinc</keyword>
<name>A0ABD3NMK0_9STRA</name>
<dbReference type="InterPro" id="IPR001692">
    <property type="entry name" value="Histidinol_DH_CS"/>
</dbReference>
<comment type="caution">
    <text evidence="8">The sequence shown here is derived from an EMBL/GenBank/DDBJ whole genome shotgun (WGS) entry which is preliminary data.</text>
</comment>
<keyword evidence="3" id="KW-0479">Metal-binding</keyword>
<evidence type="ECO:0000256" key="1">
    <source>
        <dbReference type="ARBA" id="ARBA00001947"/>
    </source>
</evidence>
<dbReference type="Gene3D" id="3.40.50.1980">
    <property type="entry name" value="Nitrogenase molybdenum iron protein domain"/>
    <property type="match status" value="2"/>
</dbReference>
<evidence type="ECO:0000256" key="5">
    <source>
        <dbReference type="ARBA" id="ARBA00023002"/>
    </source>
</evidence>
<comment type="pathway">
    <text evidence="2">Amino-acid biosynthesis; L-histidine biosynthesis; L-histidine from 5-phospho-alpha-D-ribose 1-diphosphate: step 9/9.</text>
</comment>
<dbReference type="PRINTS" id="PR00083">
    <property type="entry name" value="HOLDHDRGNASE"/>
</dbReference>
<organism evidence="8 9">
    <name type="scientific">Stephanodiscus triporus</name>
    <dbReference type="NCBI Taxonomy" id="2934178"/>
    <lineage>
        <taxon>Eukaryota</taxon>
        <taxon>Sar</taxon>
        <taxon>Stramenopiles</taxon>
        <taxon>Ochrophyta</taxon>
        <taxon>Bacillariophyta</taxon>
        <taxon>Coscinodiscophyceae</taxon>
        <taxon>Thalassiosirophycidae</taxon>
        <taxon>Stephanodiscales</taxon>
        <taxon>Stephanodiscaceae</taxon>
        <taxon>Stephanodiscus</taxon>
    </lineage>
</organism>
<dbReference type="PANTHER" id="PTHR21256:SF2">
    <property type="entry name" value="HISTIDINE BIOSYNTHESIS TRIFUNCTIONAL PROTEIN"/>
    <property type="match status" value="1"/>
</dbReference>
<comment type="cofactor">
    <cofactor evidence="1">
        <name>Zn(2+)</name>
        <dbReference type="ChEBI" id="CHEBI:29105"/>
    </cofactor>
</comment>
<keyword evidence="7" id="KW-0732">Signal</keyword>
<dbReference type="GO" id="GO:0000105">
    <property type="term" value="P:L-histidine biosynthetic process"/>
    <property type="evidence" value="ECO:0007669"/>
    <property type="project" value="UniProtKB-ARBA"/>
</dbReference>
<dbReference type="SUPFAM" id="SSF53720">
    <property type="entry name" value="ALDH-like"/>
    <property type="match status" value="1"/>
</dbReference>
<dbReference type="GO" id="GO:0004399">
    <property type="term" value="F:histidinol dehydrogenase activity"/>
    <property type="evidence" value="ECO:0007669"/>
    <property type="project" value="UniProtKB-ARBA"/>
</dbReference>
<evidence type="ECO:0000256" key="6">
    <source>
        <dbReference type="RuleBase" id="RU004175"/>
    </source>
</evidence>
<protein>
    <recommendedName>
        <fullName evidence="10">Histidinol dehydrogenase</fullName>
    </recommendedName>
</protein>
<evidence type="ECO:0000256" key="2">
    <source>
        <dbReference type="ARBA" id="ARBA00004940"/>
    </source>
</evidence>
<feature type="signal peptide" evidence="7">
    <location>
        <begin position="1"/>
        <end position="25"/>
    </location>
</feature>
<sequence length="509" mass="54145">MHHTSTNALLVLLVRFLIHIHNSSTAVIAFSSTRKRMMLTRRTPQEVQLEIKDPVDPDALLQSRAILDELRSRPSSSSSSSSSVGGGHCSSDALLAIARRFGDVVPPSDDDDDESGGCGYVVPSSECRLAYESLTDDERRTLANVRDRVRAFAEAQRRSVVDVEVDIPGGKAGHTVSPCRVAGCYAPGGRYPLPSSVIMTVVTARAAGCPYVVLCSPRPAPITLAAAYVSGADLVLSVGGAQAIGAMAYGVATTVRRRSSSPPPDDDDSSFEEEVVVVVPPCDVIVGPGNRWVTAAKSIVSGRCGIDMLAGPSEVLVIADSSADPIVVASDLIAQAEHDVVARAILVSDDPRLIDEVDIEVARQVDTLPEPNRSTASEALRRSFAVLCSDVDECVSVSDRLAPEHLEVHTRDPTGVGMRCANYGGLFVGPDCAEVLGDYGAGPNHTLPTGGTGRYTGGLSVFNFLRIRTWMRIDDGAGGECQDMVEDCVRMARLEGLEGHARAAERRRR</sequence>
<evidence type="ECO:0008006" key="10">
    <source>
        <dbReference type="Google" id="ProtNLM"/>
    </source>
</evidence>